<proteinExistence type="predicted"/>
<accession>A0AAV7UTG3</accession>
<sequence length="126" mass="13145">MFGRAELTVWGVESETIVEVGCDVAVAGDVENEVCGGVLYPLQSFLESCRGSYVERVAVVLSAADEGLGNRPSGFGWDPPVDFAEHVKGVEAGGRDGVDLLGHGEGWVKDETQVAGVVGGCWCGSQ</sequence>
<comment type="caution">
    <text evidence="1">The sequence shown here is derived from an EMBL/GenBank/DDBJ whole genome shotgun (WGS) entry which is preliminary data.</text>
</comment>
<dbReference type="AlphaFoldDB" id="A0AAV7UTG3"/>
<gene>
    <name evidence="1" type="ORF">NDU88_001677</name>
</gene>
<organism evidence="1 2">
    <name type="scientific">Pleurodeles waltl</name>
    <name type="common">Iberian ribbed newt</name>
    <dbReference type="NCBI Taxonomy" id="8319"/>
    <lineage>
        <taxon>Eukaryota</taxon>
        <taxon>Metazoa</taxon>
        <taxon>Chordata</taxon>
        <taxon>Craniata</taxon>
        <taxon>Vertebrata</taxon>
        <taxon>Euteleostomi</taxon>
        <taxon>Amphibia</taxon>
        <taxon>Batrachia</taxon>
        <taxon>Caudata</taxon>
        <taxon>Salamandroidea</taxon>
        <taxon>Salamandridae</taxon>
        <taxon>Pleurodelinae</taxon>
        <taxon>Pleurodeles</taxon>
    </lineage>
</organism>
<evidence type="ECO:0000313" key="2">
    <source>
        <dbReference type="Proteomes" id="UP001066276"/>
    </source>
</evidence>
<protein>
    <submittedName>
        <fullName evidence="1">Uncharacterized protein</fullName>
    </submittedName>
</protein>
<evidence type="ECO:0000313" key="1">
    <source>
        <dbReference type="EMBL" id="KAJ1192367.1"/>
    </source>
</evidence>
<reference evidence="1" key="1">
    <citation type="journal article" date="2022" name="bioRxiv">
        <title>Sequencing and chromosome-scale assembly of the giantPleurodeles waltlgenome.</title>
        <authorList>
            <person name="Brown T."/>
            <person name="Elewa A."/>
            <person name="Iarovenko S."/>
            <person name="Subramanian E."/>
            <person name="Araus A.J."/>
            <person name="Petzold A."/>
            <person name="Susuki M."/>
            <person name="Suzuki K.-i.T."/>
            <person name="Hayashi T."/>
            <person name="Toyoda A."/>
            <person name="Oliveira C."/>
            <person name="Osipova E."/>
            <person name="Leigh N.D."/>
            <person name="Simon A."/>
            <person name="Yun M.H."/>
        </authorList>
    </citation>
    <scope>NUCLEOTIDE SEQUENCE</scope>
    <source>
        <strain evidence="1">20211129_DDA</strain>
        <tissue evidence="1">Liver</tissue>
    </source>
</reference>
<keyword evidence="2" id="KW-1185">Reference proteome</keyword>
<dbReference type="Proteomes" id="UP001066276">
    <property type="component" value="Chromosome 2_2"/>
</dbReference>
<name>A0AAV7UTG3_PLEWA</name>
<dbReference type="EMBL" id="JANPWB010000004">
    <property type="protein sequence ID" value="KAJ1192367.1"/>
    <property type="molecule type" value="Genomic_DNA"/>
</dbReference>